<evidence type="ECO:0000313" key="2">
    <source>
        <dbReference type="EMBL" id="TVU40647.1"/>
    </source>
</evidence>
<protein>
    <submittedName>
        <fullName evidence="2">Uncharacterized protein</fullName>
    </submittedName>
</protein>
<evidence type="ECO:0000256" key="1">
    <source>
        <dbReference type="SAM" id="MobiDB-lite"/>
    </source>
</evidence>
<comment type="caution">
    <text evidence="2">The sequence shown here is derived from an EMBL/GenBank/DDBJ whole genome shotgun (WGS) entry which is preliminary data.</text>
</comment>
<dbReference type="EMBL" id="RWGY01000007">
    <property type="protein sequence ID" value="TVU40647.1"/>
    <property type="molecule type" value="Genomic_DNA"/>
</dbReference>
<dbReference type="Proteomes" id="UP000324897">
    <property type="component" value="Chromosome 4"/>
</dbReference>
<reference evidence="2 3" key="1">
    <citation type="journal article" date="2019" name="Sci. Rep.">
        <title>A high-quality genome of Eragrostis curvula grass provides insights into Poaceae evolution and supports new strategies to enhance forage quality.</title>
        <authorList>
            <person name="Carballo J."/>
            <person name="Santos B.A.C.M."/>
            <person name="Zappacosta D."/>
            <person name="Garbus I."/>
            <person name="Selva J.P."/>
            <person name="Gallo C.A."/>
            <person name="Diaz A."/>
            <person name="Albertini E."/>
            <person name="Caccamo M."/>
            <person name="Echenique V."/>
        </authorList>
    </citation>
    <scope>NUCLEOTIDE SEQUENCE [LARGE SCALE GENOMIC DNA]</scope>
    <source>
        <strain evidence="3">cv. Victoria</strain>
        <tissue evidence="2">Leaf</tissue>
    </source>
</reference>
<feature type="non-terminal residue" evidence="2">
    <location>
        <position position="1"/>
    </location>
</feature>
<accession>A0A5J9VYD8</accession>
<organism evidence="2 3">
    <name type="scientific">Eragrostis curvula</name>
    <name type="common">weeping love grass</name>
    <dbReference type="NCBI Taxonomy" id="38414"/>
    <lineage>
        <taxon>Eukaryota</taxon>
        <taxon>Viridiplantae</taxon>
        <taxon>Streptophyta</taxon>
        <taxon>Embryophyta</taxon>
        <taxon>Tracheophyta</taxon>
        <taxon>Spermatophyta</taxon>
        <taxon>Magnoliopsida</taxon>
        <taxon>Liliopsida</taxon>
        <taxon>Poales</taxon>
        <taxon>Poaceae</taxon>
        <taxon>PACMAD clade</taxon>
        <taxon>Chloridoideae</taxon>
        <taxon>Eragrostideae</taxon>
        <taxon>Eragrostidinae</taxon>
        <taxon>Eragrostis</taxon>
    </lineage>
</organism>
<feature type="compositionally biased region" description="Basic and acidic residues" evidence="1">
    <location>
        <begin position="76"/>
        <end position="87"/>
    </location>
</feature>
<name>A0A5J9VYD8_9POAL</name>
<evidence type="ECO:0000313" key="3">
    <source>
        <dbReference type="Proteomes" id="UP000324897"/>
    </source>
</evidence>
<feature type="non-terminal residue" evidence="2">
    <location>
        <position position="169"/>
    </location>
</feature>
<sequence length="169" mass="18410">WTPLSVFPLPTHGIPALHAAPVPLSHTTAAVPYRFPISAATSLLRPCPAPLLRTQSRSPPVAFLFHNVAPWRQVPRRPDPRPRDLQRRSPPPFGSTAAASGPRQDSPRAHVHDGLASSSRSMGTRPRASTMCRRRTAGAAIIQIAIESPKNNWRICRMVGKMGGALEEE</sequence>
<keyword evidence="3" id="KW-1185">Reference proteome</keyword>
<proteinExistence type="predicted"/>
<gene>
    <name evidence="2" type="ORF">EJB05_14116</name>
</gene>
<dbReference type="AlphaFoldDB" id="A0A5J9VYD8"/>
<dbReference type="Gramene" id="TVU40647">
    <property type="protein sequence ID" value="TVU40647"/>
    <property type="gene ID" value="EJB05_14116"/>
</dbReference>
<feature type="region of interest" description="Disordered" evidence="1">
    <location>
        <begin position="72"/>
        <end position="132"/>
    </location>
</feature>